<evidence type="ECO:0000256" key="1">
    <source>
        <dbReference type="SAM" id="MobiDB-lite"/>
    </source>
</evidence>
<accession>A0A225UUA3</accession>
<name>A0A225UUA3_9STRA</name>
<keyword evidence="3" id="KW-1185">Reference proteome</keyword>
<dbReference type="Proteomes" id="UP000198211">
    <property type="component" value="Unassembled WGS sequence"/>
</dbReference>
<feature type="region of interest" description="Disordered" evidence="1">
    <location>
        <begin position="1"/>
        <end position="30"/>
    </location>
</feature>
<proteinExistence type="predicted"/>
<dbReference type="AlphaFoldDB" id="A0A225UUA3"/>
<reference evidence="3" key="1">
    <citation type="submission" date="2017-03" db="EMBL/GenBank/DDBJ databases">
        <title>Phytopthora megakarya and P. palmivora, two closely related causual agents of cacao black pod achieved similar genome size and gene model numbers by different mechanisms.</title>
        <authorList>
            <person name="Ali S."/>
            <person name="Shao J."/>
            <person name="Larry D.J."/>
            <person name="Kronmiller B."/>
            <person name="Shen D."/>
            <person name="Strem M.D."/>
            <person name="Melnick R.L."/>
            <person name="Guiltinan M.J."/>
            <person name="Tyler B.M."/>
            <person name="Meinhardt L.W."/>
            <person name="Bailey B.A."/>
        </authorList>
    </citation>
    <scope>NUCLEOTIDE SEQUENCE [LARGE SCALE GENOMIC DNA]</scope>
    <source>
        <strain evidence="3">zdho120</strain>
    </source>
</reference>
<dbReference type="EMBL" id="NBNE01011109">
    <property type="protein sequence ID" value="OWY96885.1"/>
    <property type="molecule type" value="Genomic_DNA"/>
</dbReference>
<sequence>MKILAVAKRRSGEHEPFGDQPRSVEDRRVRRSRETFQALREVDDRERGRRHDCERVANDERRARVRLSKVIRRYVYTPWK</sequence>
<organism evidence="2 3">
    <name type="scientific">Phytophthora megakarya</name>
    <dbReference type="NCBI Taxonomy" id="4795"/>
    <lineage>
        <taxon>Eukaryota</taxon>
        <taxon>Sar</taxon>
        <taxon>Stramenopiles</taxon>
        <taxon>Oomycota</taxon>
        <taxon>Peronosporomycetes</taxon>
        <taxon>Peronosporales</taxon>
        <taxon>Peronosporaceae</taxon>
        <taxon>Phytophthora</taxon>
    </lineage>
</organism>
<feature type="compositionally biased region" description="Basic and acidic residues" evidence="1">
    <location>
        <begin position="10"/>
        <end position="30"/>
    </location>
</feature>
<gene>
    <name evidence="2" type="ORF">PHMEG_00032732</name>
</gene>
<protein>
    <submittedName>
        <fullName evidence="2">Uncharacterized protein</fullName>
    </submittedName>
</protein>
<evidence type="ECO:0000313" key="3">
    <source>
        <dbReference type="Proteomes" id="UP000198211"/>
    </source>
</evidence>
<evidence type="ECO:0000313" key="2">
    <source>
        <dbReference type="EMBL" id="OWY96885.1"/>
    </source>
</evidence>
<comment type="caution">
    <text evidence="2">The sequence shown here is derived from an EMBL/GenBank/DDBJ whole genome shotgun (WGS) entry which is preliminary data.</text>
</comment>